<evidence type="ECO:0000256" key="1">
    <source>
        <dbReference type="ARBA" id="ARBA00004329"/>
    </source>
</evidence>
<dbReference type="InterPro" id="IPR040182">
    <property type="entry name" value="ATG13"/>
</dbReference>
<dbReference type="Pfam" id="PF10033">
    <property type="entry name" value="ATG13"/>
    <property type="match status" value="1"/>
</dbReference>
<comment type="subcellular location">
    <subcellularLocation>
        <location evidence="1">Preautophagosomal structure</location>
    </subcellularLocation>
</comment>
<dbReference type="AlphaFoldDB" id="A0ABD1FDE3"/>
<dbReference type="Proteomes" id="UP001566132">
    <property type="component" value="Unassembled WGS sequence"/>
</dbReference>
<dbReference type="GO" id="GO:0006914">
    <property type="term" value="P:autophagy"/>
    <property type="evidence" value="ECO:0007669"/>
    <property type="project" value="UniProtKB-KW"/>
</dbReference>
<keyword evidence="8" id="KW-1185">Reference proteome</keyword>
<sequence length="413" mass="46872">MKRDLKMRLSKTDKKELDKFTKFLALKATEVIVQSRIGEKVTTPCKSHSSGPDWFNLNISDLPEVVIEAKKVLNSDLLLSKKFPFCIEISLRTAEGDNMVLETWCAQLLNEQCDPNNANGQTIYNRMGILLKSLVSVTRVTPAYKLSRRQGPDSYVICYRMYMDEPLHHCLGEGFKQIRVGQICTAIGTLQLSCAYRTKMTISPTQTSRDNSILLKSDHFNTNLSPKIRRYSQSDDRPSSLSETMKIGAFADRKMKHFEEPQLVDMPFCTFFADKLSLHESEPQSLATSPDNDRLNGDNMEQLTNDDVNEDDDTQNVEKNGNVSTQPDVSMVSTGDDFIMVDLKTPFAKPPGEKFELTKFFREWQQAPSLETFKDVPPVDATDLQKQLETFESDLNEFDSIVQTLCQNSPNNN</sequence>
<dbReference type="GO" id="GO:0000407">
    <property type="term" value="C:phagophore assembly site"/>
    <property type="evidence" value="ECO:0007669"/>
    <property type="project" value="UniProtKB-SubCell"/>
</dbReference>
<accession>A0ABD1FDE3</accession>
<evidence type="ECO:0000256" key="5">
    <source>
        <dbReference type="SAM" id="MobiDB-lite"/>
    </source>
</evidence>
<comment type="similarity">
    <text evidence="2 4">Belongs to the ATG13 family. Metazoan subfamily.</text>
</comment>
<dbReference type="InterPro" id="IPR018731">
    <property type="entry name" value="Atg13_N"/>
</dbReference>
<feature type="domain" description="Autophagy-related protein 13 N-terminal" evidence="6">
    <location>
        <begin position="97"/>
        <end position="200"/>
    </location>
</feature>
<keyword evidence="3 4" id="KW-0072">Autophagy</keyword>
<evidence type="ECO:0000313" key="7">
    <source>
        <dbReference type="EMBL" id="KAL1517296.1"/>
    </source>
</evidence>
<feature type="region of interest" description="Disordered" evidence="5">
    <location>
        <begin position="282"/>
        <end position="331"/>
    </location>
</feature>
<protein>
    <recommendedName>
        <fullName evidence="4">Autophagy-related protein 13</fullName>
    </recommendedName>
</protein>
<dbReference type="PANTHER" id="PTHR13430">
    <property type="match status" value="1"/>
</dbReference>
<dbReference type="Gene3D" id="3.30.900.10">
    <property type="entry name" value="HORMA domain"/>
    <property type="match status" value="1"/>
</dbReference>
<gene>
    <name evidence="7" type="ORF">ABEB36_001078</name>
</gene>
<name>A0ABD1FDE3_HYPHA</name>
<proteinExistence type="inferred from homology"/>
<feature type="compositionally biased region" description="Polar residues" evidence="5">
    <location>
        <begin position="317"/>
        <end position="331"/>
    </location>
</feature>
<dbReference type="EMBL" id="JBDJPC010000001">
    <property type="protein sequence ID" value="KAL1517296.1"/>
    <property type="molecule type" value="Genomic_DNA"/>
</dbReference>
<dbReference type="PANTHER" id="PTHR13430:SF4">
    <property type="entry name" value="AUTOPHAGY-RELATED PROTEIN 13"/>
    <property type="match status" value="1"/>
</dbReference>
<evidence type="ECO:0000256" key="2">
    <source>
        <dbReference type="ARBA" id="ARBA00007341"/>
    </source>
</evidence>
<evidence type="ECO:0000313" key="8">
    <source>
        <dbReference type="Proteomes" id="UP001566132"/>
    </source>
</evidence>
<evidence type="ECO:0000256" key="4">
    <source>
        <dbReference type="RuleBase" id="RU361214"/>
    </source>
</evidence>
<dbReference type="InterPro" id="IPR036570">
    <property type="entry name" value="HORMA_dom_sf"/>
</dbReference>
<evidence type="ECO:0000256" key="3">
    <source>
        <dbReference type="ARBA" id="ARBA00023006"/>
    </source>
</evidence>
<evidence type="ECO:0000259" key="6">
    <source>
        <dbReference type="Pfam" id="PF10033"/>
    </source>
</evidence>
<reference evidence="7 8" key="1">
    <citation type="submission" date="2024-05" db="EMBL/GenBank/DDBJ databases">
        <title>Genetic variation in Jamaican populations of the coffee berry borer (Hypothenemus hampei).</title>
        <authorList>
            <person name="Errbii M."/>
            <person name="Myrie A."/>
        </authorList>
    </citation>
    <scope>NUCLEOTIDE SEQUENCE [LARGE SCALE GENOMIC DNA]</scope>
    <source>
        <strain evidence="7">JA-Hopewell-2020-01-JO</strain>
        <tissue evidence="7">Whole body</tissue>
    </source>
</reference>
<comment type="caution">
    <text evidence="7">The sequence shown here is derived from an EMBL/GenBank/DDBJ whole genome shotgun (WGS) entry which is preliminary data.</text>
</comment>
<organism evidence="7 8">
    <name type="scientific">Hypothenemus hampei</name>
    <name type="common">Coffee berry borer</name>
    <dbReference type="NCBI Taxonomy" id="57062"/>
    <lineage>
        <taxon>Eukaryota</taxon>
        <taxon>Metazoa</taxon>
        <taxon>Ecdysozoa</taxon>
        <taxon>Arthropoda</taxon>
        <taxon>Hexapoda</taxon>
        <taxon>Insecta</taxon>
        <taxon>Pterygota</taxon>
        <taxon>Neoptera</taxon>
        <taxon>Endopterygota</taxon>
        <taxon>Coleoptera</taxon>
        <taxon>Polyphaga</taxon>
        <taxon>Cucujiformia</taxon>
        <taxon>Curculionidae</taxon>
        <taxon>Scolytinae</taxon>
        <taxon>Hypothenemus</taxon>
    </lineage>
</organism>